<comment type="caution">
    <text evidence="2">The sequence shown here is derived from an EMBL/GenBank/DDBJ whole genome shotgun (WGS) entry which is preliminary data.</text>
</comment>
<feature type="transmembrane region" description="Helical" evidence="1">
    <location>
        <begin position="124"/>
        <end position="144"/>
    </location>
</feature>
<keyword evidence="1" id="KW-1133">Transmembrane helix</keyword>
<evidence type="ECO:0000256" key="1">
    <source>
        <dbReference type="SAM" id="Phobius"/>
    </source>
</evidence>
<protein>
    <submittedName>
        <fullName evidence="2">Sigma-E processing peptidase SpoIIGA</fullName>
    </submittedName>
</protein>
<reference evidence="2" key="2">
    <citation type="submission" date="2021-04" db="EMBL/GenBank/DDBJ databases">
        <authorList>
            <person name="Gilroy R."/>
        </authorList>
    </citation>
    <scope>NUCLEOTIDE SEQUENCE</scope>
    <source>
        <strain evidence="2">ChiHjej9B8-13557</strain>
    </source>
</reference>
<dbReference type="GO" id="GO:0006508">
    <property type="term" value="P:proteolysis"/>
    <property type="evidence" value="ECO:0007669"/>
    <property type="project" value="InterPro"/>
</dbReference>
<dbReference type="AlphaFoldDB" id="A0A9D2MEF8"/>
<dbReference type="GO" id="GO:0030436">
    <property type="term" value="P:asexual sporulation"/>
    <property type="evidence" value="ECO:0007669"/>
    <property type="project" value="InterPro"/>
</dbReference>
<dbReference type="GO" id="GO:0004190">
    <property type="term" value="F:aspartic-type endopeptidase activity"/>
    <property type="evidence" value="ECO:0007669"/>
    <property type="project" value="InterPro"/>
</dbReference>
<dbReference type="Pfam" id="PF03419">
    <property type="entry name" value="Peptidase_U4"/>
    <property type="match status" value="1"/>
</dbReference>
<feature type="transmembrane region" description="Helical" evidence="1">
    <location>
        <begin position="12"/>
        <end position="30"/>
    </location>
</feature>
<gene>
    <name evidence="2" type="ORF">H9771_02665</name>
</gene>
<keyword evidence="1" id="KW-0472">Membrane</keyword>
<dbReference type="InterPro" id="IPR005081">
    <property type="entry name" value="SpoIIGA"/>
</dbReference>
<sequence length="284" mass="28222">MRVLYLDELLLVNFAAGAAFLLAAGLLAGVRCSGPRLAAGAALAAASCLVLLAPEMGALPALAYKAASGAGAAALAYGWPGGRVFGRLCGWYLALNLLLAGAAGLAPGGHAANLTAYLDITPGRLLAGTAAVYIGVRGLLAFLGRPGRAAVPARLELAGGAVDVLAYYDSGFTLADPVSGRGVVLVRYGAVRDALPADCRACLDAVFAGEAPAGPALGLRYLCCGTIAGRTLLPALPAAALNRAAGPRSWRAEGLLAAFCPGDAGEGEGWTLLLGPGLAGQMGL</sequence>
<evidence type="ECO:0000313" key="3">
    <source>
        <dbReference type="Proteomes" id="UP000824211"/>
    </source>
</evidence>
<feature type="transmembrane region" description="Helical" evidence="1">
    <location>
        <begin position="91"/>
        <end position="112"/>
    </location>
</feature>
<name>A0A9D2MEF8_9FIRM</name>
<dbReference type="EMBL" id="DWXX01000044">
    <property type="protein sequence ID" value="HJB58556.1"/>
    <property type="molecule type" value="Genomic_DNA"/>
</dbReference>
<organism evidence="2 3">
    <name type="scientific">Candidatus Faecalibacterium faecipullorum</name>
    <dbReference type="NCBI Taxonomy" id="2838578"/>
    <lineage>
        <taxon>Bacteria</taxon>
        <taxon>Bacillati</taxon>
        <taxon>Bacillota</taxon>
        <taxon>Clostridia</taxon>
        <taxon>Eubacteriales</taxon>
        <taxon>Oscillospiraceae</taxon>
        <taxon>Faecalibacterium</taxon>
    </lineage>
</organism>
<accession>A0A9D2MEF8</accession>
<dbReference type="Proteomes" id="UP000824211">
    <property type="component" value="Unassembled WGS sequence"/>
</dbReference>
<evidence type="ECO:0000313" key="2">
    <source>
        <dbReference type="EMBL" id="HJB58556.1"/>
    </source>
</evidence>
<reference evidence="2" key="1">
    <citation type="journal article" date="2021" name="PeerJ">
        <title>Extensive microbial diversity within the chicken gut microbiome revealed by metagenomics and culture.</title>
        <authorList>
            <person name="Gilroy R."/>
            <person name="Ravi A."/>
            <person name="Getino M."/>
            <person name="Pursley I."/>
            <person name="Horton D.L."/>
            <person name="Alikhan N.F."/>
            <person name="Baker D."/>
            <person name="Gharbi K."/>
            <person name="Hall N."/>
            <person name="Watson M."/>
            <person name="Adriaenssens E.M."/>
            <person name="Foster-Nyarko E."/>
            <person name="Jarju S."/>
            <person name="Secka A."/>
            <person name="Antonio M."/>
            <person name="Oren A."/>
            <person name="Chaudhuri R.R."/>
            <person name="La Ragione R."/>
            <person name="Hildebrand F."/>
            <person name="Pallen M.J."/>
        </authorList>
    </citation>
    <scope>NUCLEOTIDE SEQUENCE</scope>
    <source>
        <strain evidence="2">ChiHjej9B8-13557</strain>
    </source>
</reference>
<proteinExistence type="predicted"/>
<keyword evidence="1" id="KW-0812">Transmembrane</keyword>
<feature type="transmembrane region" description="Helical" evidence="1">
    <location>
        <begin position="37"/>
        <end position="56"/>
    </location>
</feature>